<name>A0A5N6PEK1_9ASTR</name>
<keyword evidence="3" id="KW-1185">Reference proteome</keyword>
<evidence type="ECO:0000313" key="3">
    <source>
        <dbReference type="Proteomes" id="UP000326396"/>
    </source>
</evidence>
<dbReference type="AlphaFoldDB" id="A0A5N6PEK1"/>
<dbReference type="OrthoDB" id="1557914at2759"/>
<reference evidence="2 3" key="1">
    <citation type="submission" date="2019-05" db="EMBL/GenBank/DDBJ databases">
        <title>Mikania micrantha, genome provides insights into the molecular mechanism of rapid growth.</title>
        <authorList>
            <person name="Liu B."/>
        </authorList>
    </citation>
    <scope>NUCLEOTIDE SEQUENCE [LARGE SCALE GENOMIC DNA]</scope>
    <source>
        <strain evidence="2">NLD-2019</strain>
        <tissue evidence="2">Leaf</tissue>
    </source>
</reference>
<evidence type="ECO:0000313" key="2">
    <source>
        <dbReference type="EMBL" id="KAD6453160.1"/>
    </source>
</evidence>
<feature type="compositionally biased region" description="Basic and acidic residues" evidence="1">
    <location>
        <begin position="9"/>
        <end position="22"/>
    </location>
</feature>
<feature type="region of interest" description="Disordered" evidence="1">
    <location>
        <begin position="62"/>
        <end position="81"/>
    </location>
</feature>
<feature type="region of interest" description="Disordered" evidence="1">
    <location>
        <begin position="1"/>
        <end position="57"/>
    </location>
</feature>
<dbReference type="EMBL" id="SZYD01000004">
    <property type="protein sequence ID" value="KAD6453160.1"/>
    <property type="molecule type" value="Genomic_DNA"/>
</dbReference>
<gene>
    <name evidence="2" type="ORF">E3N88_07865</name>
</gene>
<organism evidence="2 3">
    <name type="scientific">Mikania micrantha</name>
    <name type="common">bitter vine</name>
    <dbReference type="NCBI Taxonomy" id="192012"/>
    <lineage>
        <taxon>Eukaryota</taxon>
        <taxon>Viridiplantae</taxon>
        <taxon>Streptophyta</taxon>
        <taxon>Embryophyta</taxon>
        <taxon>Tracheophyta</taxon>
        <taxon>Spermatophyta</taxon>
        <taxon>Magnoliopsida</taxon>
        <taxon>eudicotyledons</taxon>
        <taxon>Gunneridae</taxon>
        <taxon>Pentapetalae</taxon>
        <taxon>asterids</taxon>
        <taxon>campanulids</taxon>
        <taxon>Asterales</taxon>
        <taxon>Asteraceae</taxon>
        <taxon>Asteroideae</taxon>
        <taxon>Heliantheae alliance</taxon>
        <taxon>Eupatorieae</taxon>
        <taxon>Mikania</taxon>
    </lineage>
</organism>
<proteinExistence type="predicted"/>
<feature type="compositionally biased region" description="Polar residues" evidence="1">
    <location>
        <begin position="23"/>
        <end position="38"/>
    </location>
</feature>
<accession>A0A5N6PEK1</accession>
<sequence length="286" mass="32333">MLTLPESSDEYHTPPDHQRRSETSSIEAQILPPTNTSAFDAGDGDPVPVDDDSESYEQRVVDLPNPLDKLGFSEKNPRVPEDNHTHQVFVEMRQREQEAGNKRKLPFSMNRQMQTISSSKNEPFVNILNRVLKMVQEAKRSRGGEEEEDHDDDIDFLETAGMDRKYPDKTHLSPSSKLQRKGATSCLLVKSEHCFNSALTTAAVGPLSSSMILIAHLLEYILGGHWSCNSCQLPVETVWENRETQTAGQQLQPEFPIRADVKHDTKVVHMAHRPKCTKCELGWVFN</sequence>
<comment type="caution">
    <text evidence="2">The sequence shown here is derived from an EMBL/GenBank/DDBJ whole genome shotgun (WGS) entry which is preliminary data.</text>
</comment>
<protein>
    <submittedName>
        <fullName evidence="2">Uncharacterized protein</fullName>
    </submittedName>
</protein>
<evidence type="ECO:0000256" key="1">
    <source>
        <dbReference type="SAM" id="MobiDB-lite"/>
    </source>
</evidence>
<dbReference type="Proteomes" id="UP000326396">
    <property type="component" value="Linkage Group LG12"/>
</dbReference>
<feature type="compositionally biased region" description="Basic and acidic residues" evidence="1">
    <location>
        <begin position="71"/>
        <end position="81"/>
    </location>
</feature>